<comment type="similarity">
    <text evidence="7">Belongs to the binding-protein-dependent transport system permease family.</text>
</comment>
<evidence type="ECO:0000313" key="9">
    <source>
        <dbReference type="EMBL" id="MBE3638140.1"/>
    </source>
</evidence>
<dbReference type="SUPFAM" id="SSF161098">
    <property type="entry name" value="MetI-like"/>
    <property type="match status" value="1"/>
</dbReference>
<dbReference type="Gene3D" id="1.10.3720.10">
    <property type="entry name" value="MetI-like"/>
    <property type="match status" value="1"/>
</dbReference>
<dbReference type="Pfam" id="PF00528">
    <property type="entry name" value="BPD_transp_1"/>
    <property type="match status" value="1"/>
</dbReference>
<evidence type="ECO:0000256" key="1">
    <source>
        <dbReference type="ARBA" id="ARBA00004651"/>
    </source>
</evidence>
<dbReference type="GO" id="GO:0005886">
    <property type="term" value="C:plasma membrane"/>
    <property type="evidence" value="ECO:0007669"/>
    <property type="project" value="UniProtKB-SubCell"/>
</dbReference>
<evidence type="ECO:0000256" key="6">
    <source>
        <dbReference type="ARBA" id="ARBA00023136"/>
    </source>
</evidence>
<dbReference type="EMBL" id="JACVXA010000016">
    <property type="protein sequence ID" value="MBE3638140.1"/>
    <property type="molecule type" value="Genomic_DNA"/>
</dbReference>
<feature type="transmembrane region" description="Helical" evidence="7">
    <location>
        <begin position="133"/>
        <end position="156"/>
    </location>
</feature>
<dbReference type="PROSITE" id="PS50928">
    <property type="entry name" value="ABC_TM1"/>
    <property type="match status" value="1"/>
</dbReference>
<evidence type="ECO:0000259" key="8">
    <source>
        <dbReference type="PROSITE" id="PS50928"/>
    </source>
</evidence>
<keyword evidence="5 7" id="KW-1133">Transmembrane helix</keyword>
<dbReference type="PANTHER" id="PTHR43163">
    <property type="entry name" value="DIPEPTIDE TRANSPORT SYSTEM PERMEASE PROTEIN DPPB-RELATED"/>
    <property type="match status" value="1"/>
</dbReference>
<evidence type="ECO:0000256" key="2">
    <source>
        <dbReference type="ARBA" id="ARBA00022448"/>
    </source>
</evidence>
<organism evidence="9 10">
    <name type="scientific">Mangrovicoccus algicola</name>
    <dbReference type="NCBI Taxonomy" id="2771008"/>
    <lineage>
        <taxon>Bacteria</taxon>
        <taxon>Pseudomonadati</taxon>
        <taxon>Pseudomonadota</taxon>
        <taxon>Alphaproteobacteria</taxon>
        <taxon>Rhodobacterales</taxon>
        <taxon>Paracoccaceae</taxon>
        <taxon>Mangrovicoccus</taxon>
    </lineage>
</organism>
<name>A0A8J6YUT2_9RHOB</name>
<dbReference type="InterPro" id="IPR035906">
    <property type="entry name" value="MetI-like_sf"/>
</dbReference>
<dbReference type="Proteomes" id="UP000609121">
    <property type="component" value="Unassembled WGS sequence"/>
</dbReference>
<evidence type="ECO:0000256" key="3">
    <source>
        <dbReference type="ARBA" id="ARBA00022475"/>
    </source>
</evidence>
<feature type="transmembrane region" description="Helical" evidence="7">
    <location>
        <begin position="168"/>
        <end position="188"/>
    </location>
</feature>
<keyword evidence="2 7" id="KW-0813">Transport</keyword>
<comment type="caution">
    <text evidence="9">The sequence shown here is derived from an EMBL/GenBank/DDBJ whole genome shotgun (WGS) entry which is preliminary data.</text>
</comment>
<keyword evidence="10" id="KW-1185">Reference proteome</keyword>
<dbReference type="AlphaFoldDB" id="A0A8J6YUT2"/>
<evidence type="ECO:0000256" key="5">
    <source>
        <dbReference type="ARBA" id="ARBA00022989"/>
    </source>
</evidence>
<evidence type="ECO:0000313" key="10">
    <source>
        <dbReference type="Proteomes" id="UP000609121"/>
    </source>
</evidence>
<accession>A0A8J6YUT2</accession>
<gene>
    <name evidence="9" type="ORF">ICN82_07995</name>
</gene>
<dbReference type="PANTHER" id="PTHR43163:SF6">
    <property type="entry name" value="DIPEPTIDE TRANSPORT SYSTEM PERMEASE PROTEIN DPPB-RELATED"/>
    <property type="match status" value="1"/>
</dbReference>
<sequence>MTGFLLRRVLRALLTIFIVVLAAFLALRTTSDPAIVILGPDAPPAAVAAFHEAWGLDRPLWVQFGSYMSDLLQGQFGKSMLDGQDALSKVTARVAVTLQIMMPALLLGVVTGVGAGIVAALHRGRPLDRIVMLGAVSGFAVPGFVFGLVMVLIFAVNLQWLPSGGNDSWQAMIMPILTLATGWAAILARFTRSAMIEVLDQPYIRTGSAKGLIWREVVMRHALPNAAIPVITMIGFMVGGLLAGAVVIESVFSWPGIGQLIVSSVSSRDVAVVQCVLVLVATTMVVSNMIVDLLYGWLDPRMREAG</sequence>
<keyword evidence="6 7" id="KW-0472">Membrane</keyword>
<feature type="transmembrane region" description="Helical" evidence="7">
    <location>
        <begin position="226"/>
        <end position="251"/>
    </location>
</feature>
<reference evidence="9" key="1">
    <citation type="submission" date="2020-09" db="EMBL/GenBank/DDBJ databases">
        <title>A novel bacterium of genus Mangrovicoccus, isolated from South China Sea.</title>
        <authorList>
            <person name="Huang H."/>
            <person name="Mo K."/>
            <person name="Hu Y."/>
        </authorList>
    </citation>
    <scope>NUCLEOTIDE SEQUENCE</scope>
    <source>
        <strain evidence="9">HB182678</strain>
    </source>
</reference>
<evidence type="ECO:0000256" key="7">
    <source>
        <dbReference type="RuleBase" id="RU363032"/>
    </source>
</evidence>
<dbReference type="Pfam" id="PF19300">
    <property type="entry name" value="BPD_transp_1_N"/>
    <property type="match status" value="1"/>
</dbReference>
<dbReference type="RefSeq" id="WP_193181515.1">
    <property type="nucleotide sequence ID" value="NZ_JACVXA010000016.1"/>
</dbReference>
<proteinExistence type="inferred from homology"/>
<feature type="domain" description="ABC transmembrane type-1" evidence="8">
    <location>
        <begin position="94"/>
        <end position="295"/>
    </location>
</feature>
<dbReference type="InterPro" id="IPR000515">
    <property type="entry name" value="MetI-like"/>
</dbReference>
<dbReference type="GO" id="GO:0071916">
    <property type="term" value="F:dipeptide transmembrane transporter activity"/>
    <property type="evidence" value="ECO:0007669"/>
    <property type="project" value="TreeGrafter"/>
</dbReference>
<keyword evidence="4 7" id="KW-0812">Transmembrane</keyword>
<feature type="transmembrane region" description="Helical" evidence="7">
    <location>
        <begin position="100"/>
        <end position="121"/>
    </location>
</feature>
<protein>
    <submittedName>
        <fullName evidence="9">ABC transporter permease</fullName>
    </submittedName>
</protein>
<feature type="transmembrane region" description="Helical" evidence="7">
    <location>
        <begin position="271"/>
        <end position="298"/>
    </location>
</feature>
<dbReference type="CDD" id="cd06261">
    <property type="entry name" value="TM_PBP2"/>
    <property type="match status" value="1"/>
</dbReference>
<keyword evidence="3" id="KW-1003">Cell membrane</keyword>
<dbReference type="InterPro" id="IPR045621">
    <property type="entry name" value="BPD_transp_1_N"/>
</dbReference>
<comment type="subcellular location">
    <subcellularLocation>
        <location evidence="1 7">Cell membrane</location>
        <topology evidence="1 7">Multi-pass membrane protein</topology>
    </subcellularLocation>
</comment>
<evidence type="ECO:0000256" key="4">
    <source>
        <dbReference type="ARBA" id="ARBA00022692"/>
    </source>
</evidence>